<gene>
    <name evidence="2" type="ORF">PPOP_0927</name>
</gene>
<dbReference type="AlphaFoldDB" id="M9LMW8"/>
<dbReference type="PANTHER" id="PTHR46401">
    <property type="entry name" value="GLYCOSYLTRANSFERASE WBBK-RELATED"/>
    <property type="match status" value="1"/>
</dbReference>
<name>M9LMW8_PAEPP</name>
<protein>
    <recommendedName>
        <fullName evidence="4">Glycosyltransferase</fullName>
    </recommendedName>
</protein>
<organism evidence="2 3">
    <name type="scientific">Paenibacillus popilliae ATCC 14706</name>
    <dbReference type="NCBI Taxonomy" id="1212764"/>
    <lineage>
        <taxon>Bacteria</taxon>
        <taxon>Bacillati</taxon>
        <taxon>Bacillota</taxon>
        <taxon>Bacilli</taxon>
        <taxon>Bacillales</taxon>
        <taxon>Paenibacillaceae</taxon>
        <taxon>Paenibacillus</taxon>
    </lineage>
</organism>
<sequence>MRKKRIMWLLNHDTLSKFELPLIRDLGYEIFTPKIAIKEVFQSSGSVTYNYDKTLSIPIEDLNQLNEYDFFTHTNNMPLNIKKIINTHFATAITYTDTTFAILRKLIYNFDGDIFFRAFGLGPLPFQNYTQLIDYYFEESEKYKLKQISNRFWFSQCYANISEIEHEFYKERTVFMPLGLPSEFYNIKDEWYGSEEKILFFCTRIKHAPASEQVYREFKKDFKGFDYIVAGNQPVPVDDDKVVGFLEREELNELFKKCKAMYYHSTDPRHLHYHPLEAMIAGMPVIYMDGGLLSILGKGKRQSGCCKDIKEARIKIQRVFSGDTQLIEDIKQDQQGILYNFSYEYNKLMWENNFIPIIEDSNKWLDKSYIRSKSIAIFNSESHSGKHYLDYSKMVDIINESIKQVNPLNRVIFNNQYDEMNREQYPLQCSTENIDLREYTLKTISSLETSGSLELMFVHEPIWHSQYVIPVDHAQNFVDADYWLFLDDSIDSPIAPIKPYGFFVETLADRFYGALSDKRIYNLKNASFILTSSKTTKIDLVKYLGIDEKLIFVIPFLFSTPKKSERLSLNEDYSLIEADLNKRTELEVLIKNISDYYSLYQDNQKIKVCLSNFSEKRDQEYVDNIMKGIMKTDYLKNNITLHVDVGVNEYNALYAHALRIIIPHHIRGVFFKFAKAMQFSKKMIVNNYPFYKDFEEIFGNNVQYVKFLKQGHALMKLLSDFSQVETAKNDIHDIKSTDITEISELWRKIL</sequence>
<proteinExistence type="predicted"/>
<dbReference type="Gene3D" id="3.40.50.2000">
    <property type="entry name" value="Glycogen Phosphorylase B"/>
    <property type="match status" value="1"/>
</dbReference>
<evidence type="ECO:0000313" key="3">
    <source>
        <dbReference type="Proteomes" id="UP000029453"/>
    </source>
</evidence>
<dbReference type="PANTHER" id="PTHR46401:SF2">
    <property type="entry name" value="GLYCOSYLTRANSFERASE WBBK-RELATED"/>
    <property type="match status" value="1"/>
</dbReference>
<comment type="caution">
    <text evidence="2">The sequence shown here is derived from an EMBL/GenBank/DDBJ whole genome shotgun (WGS) entry which is preliminary data.</text>
</comment>
<dbReference type="RefSeq" id="WP_006284903.1">
    <property type="nucleotide sequence ID" value="NZ_BALG01000040.1"/>
</dbReference>
<accession>M9LMW8</accession>
<dbReference type="EMBL" id="BALG01000040">
    <property type="protein sequence ID" value="GAC41576.1"/>
    <property type="molecule type" value="Genomic_DNA"/>
</dbReference>
<evidence type="ECO:0008006" key="4">
    <source>
        <dbReference type="Google" id="ProtNLM"/>
    </source>
</evidence>
<dbReference type="OrthoDB" id="8479354at2"/>
<dbReference type="GO" id="GO:0016757">
    <property type="term" value="F:glycosyltransferase activity"/>
    <property type="evidence" value="ECO:0007669"/>
    <property type="project" value="TreeGrafter"/>
</dbReference>
<dbReference type="Proteomes" id="UP000029453">
    <property type="component" value="Unassembled WGS sequence"/>
</dbReference>
<dbReference type="SUPFAM" id="SSF53756">
    <property type="entry name" value="UDP-Glycosyltransferase/glycogen phosphorylase"/>
    <property type="match status" value="1"/>
</dbReference>
<evidence type="ECO:0000256" key="1">
    <source>
        <dbReference type="ARBA" id="ARBA00022679"/>
    </source>
</evidence>
<keyword evidence="1" id="KW-0808">Transferase</keyword>
<keyword evidence="3" id="KW-1185">Reference proteome</keyword>
<reference evidence="2 3" key="1">
    <citation type="submission" date="2012-10" db="EMBL/GenBank/DDBJ databases">
        <title>Draft Genome Sequence of Paenibacillus popilliae ATCC 14706T.</title>
        <authorList>
            <person name="Iiyama K."/>
            <person name="Mori K."/>
            <person name="Mon H."/>
            <person name="Chieda Y."/>
            <person name="Lee J.M."/>
            <person name="Kusakabe T."/>
            <person name="Tashiro K."/>
            <person name="Asano S."/>
            <person name="Yasunaga-Aoki C."/>
            <person name="Shimizu S."/>
        </authorList>
    </citation>
    <scope>NUCLEOTIDE SEQUENCE [LARGE SCALE GENOMIC DNA]</scope>
    <source>
        <strain evidence="2 3">ATCC 14706</strain>
    </source>
</reference>
<evidence type="ECO:0000313" key="2">
    <source>
        <dbReference type="EMBL" id="GAC41576.1"/>
    </source>
</evidence>